<feature type="DNA-binding region" description="H-T-H motif" evidence="4">
    <location>
        <begin position="30"/>
        <end position="49"/>
    </location>
</feature>
<dbReference type="PROSITE" id="PS50977">
    <property type="entry name" value="HTH_TETR_2"/>
    <property type="match status" value="1"/>
</dbReference>
<accession>A0ABS6XVF3</accession>
<organism evidence="6 7">
    <name type="scientific">Flavobacterium taihuense</name>
    <dbReference type="NCBI Taxonomy" id="2857508"/>
    <lineage>
        <taxon>Bacteria</taxon>
        <taxon>Pseudomonadati</taxon>
        <taxon>Bacteroidota</taxon>
        <taxon>Flavobacteriia</taxon>
        <taxon>Flavobacteriales</taxon>
        <taxon>Flavobacteriaceae</taxon>
        <taxon>Flavobacterium</taxon>
    </lineage>
</organism>
<name>A0ABS6XVF3_9FLAO</name>
<proteinExistence type="predicted"/>
<dbReference type="PANTHER" id="PTHR47506">
    <property type="entry name" value="TRANSCRIPTIONAL REGULATORY PROTEIN"/>
    <property type="match status" value="1"/>
</dbReference>
<dbReference type="Pfam" id="PF00440">
    <property type="entry name" value="TetR_N"/>
    <property type="match status" value="1"/>
</dbReference>
<dbReference type="InterPro" id="IPR001647">
    <property type="entry name" value="HTH_TetR"/>
</dbReference>
<dbReference type="Pfam" id="PF16925">
    <property type="entry name" value="TetR_C_13"/>
    <property type="match status" value="1"/>
</dbReference>
<evidence type="ECO:0000313" key="6">
    <source>
        <dbReference type="EMBL" id="MBW4360636.1"/>
    </source>
</evidence>
<dbReference type="PANTHER" id="PTHR47506:SF1">
    <property type="entry name" value="HTH-TYPE TRANSCRIPTIONAL REGULATOR YJDC"/>
    <property type="match status" value="1"/>
</dbReference>
<evidence type="ECO:0000256" key="2">
    <source>
        <dbReference type="ARBA" id="ARBA00023125"/>
    </source>
</evidence>
<gene>
    <name evidence="6" type="ORF">KZH69_09095</name>
</gene>
<protein>
    <submittedName>
        <fullName evidence="6">TetR family transcriptional regulator</fullName>
    </submittedName>
</protein>
<dbReference type="InterPro" id="IPR011075">
    <property type="entry name" value="TetR_C"/>
</dbReference>
<evidence type="ECO:0000259" key="5">
    <source>
        <dbReference type="PROSITE" id="PS50977"/>
    </source>
</evidence>
<comment type="caution">
    <text evidence="6">The sequence shown here is derived from an EMBL/GenBank/DDBJ whole genome shotgun (WGS) entry which is preliminary data.</text>
</comment>
<evidence type="ECO:0000256" key="1">
    <source>
        <dbReference type="ARBA" id="ARBA00023015"/>
    </source>
</evidence>
<evidence type="ECO:0000256" key="4">
    <source>
        <dbReference type="PROSITE-ProRule" id="PRU00335"/>
    </source>
</evidence>
<feature type="domain" description="HTH tetR-type" evidence="5">
    <location>
        <begin position="7"/>
        <end position="67"/>
    </location>
</feature>
<keyword evidence="1" id="KW-0805">Transcription regulation</keyword>
<reference evidence="6 7" key="1">
    <citation type="submission" date="2021-07" db="EMBL/GenBank/DDBJ databases">
        <title>Flavobacterium sp. nov. isolated from sediment on the Taihu Lake.</title>
        <authorList>
            <person name="Qu J.-H."/>
        </authorList>
    </citation>
    <scope>NUCLEOTIDE SEQUENCE [LARGE SCALE GENOMIC DNA]</scope>
    <source>
        <strain evidence="6 7">NAS39</strain>
    </source>
</reference>
<dbReference type="EMBL" id="JAHWYN010000006">
    <property type="protein sequence ID" value="MBW4360636.1"/>
    <property type="molecule type" value="Genomic_DNA"/>
</dbReference>
<evidence type="ECO:0000256" key="3">
    <source>
        <dbReference type="ARBA" id="ARBA00023163"/>
    </source>
</evidence>
<keyword evidence="2 4" id="KW-0238">DNA-binding</keyword>
<evidence type="ECO:0000313" key="7">
    <source>
        <dbReference type="Proteomes" id="UP000812031"/>
    </source>
</evidence>
<sequence>MAGRPKIFNEEEVINKAINIFWSNGYEATSTENLLSEMEINRGSLYHCFGSKKELFAKSLDLFGINSIKMIEQKIKTYDNPIIGIKNFFIELSSADYDTHNKGCFMGNSLSELSNLDDELKSKATKNLVVLENVFFKYISKAKEDGQLLTNEDSRILARYLLNLWNGINITRRMYPNKEVLESIIKLQLSILY</sequence>
<dbReference type="RefSeq" id="WP_219317115.1">
    <property type="nucleotide sequence ID" value="NZ_JAHWYN010000006.1"/>
</dbReference>
<keyword evidence="3" id="KW-0804">Transcription</keyword>
<keyword evidence="7" id="KW-1185">Reference proteome</keyword>
<dbReference type="Proteomes" id="UP000812031">
    <property type="component" value="Unassembled WGS sequence"/>
</dbReference>